<dbReference type="Pfam" id="PF20318">
    <property type="entry name" value="DUF6613"/>
    <property type="match status" value="1"/>
</dbReference>
<keyword evidence="1" id="KW-0812">Transmembrane</keyword>
<feature type="domain" description="DUF6613" evidence="2">
    <location>
        <begin position="29"/>
        <end position="214"/>
    </location>
</feature>
<dbReference type="SUPFAM" id="SSF54523">
    <property type="entry name" value="Pili subunits"/>
    <property type="match status" value="1"/>
</dbReference>
<dbReference type="Pfam" id="PF07963">
    <property type="entry name" value="N_methyl"/>
    <property type="match status" value="1"/>
</dbReference>
<reference evidence="3" key="2">
    <citation type="journal article" date="2021" name="PeerJ">
        <title>Extensive microbial diversity within the chicken gut microbiome revealed by metagenomics and culture.</title>
        <authorList>
            <person name="Gilroy R."/>
            <person name="Ravi A."/>
            <person name="Getino M."/>
            <person name="Pursley I."/>
            <person name="Horton D.L."/>
            <person name="Alikhan N.F."/>
            <person name="Baker D."/>
            <person name="Gharbi K."/>
            <person name="Hall N."/>
            <person name="Watson M."/>
            <person name="Adriaenssens E.M."/>
            <person name="Foster-Nyarko E."/>
            <person name="Jarju S."/>
            <person name="Secka A."/>
            <person name="Antonio M."/>
            <person name="Oren A."/>
            <person name="Chaudhuri R.R."/>
            <person name="La Ragione R."/>
            <person name="Hildebrand F."/>
            <person name="Pallen M.J."/>
        </authorList>
    </citation>
    <scope>NUCLEOTIDE SEQUENCE</scope>
    <source>
        <strain evidence="3">6276</strain>
    </source>
</reference>
<proteinExistence type="predicted"/>
<reference evidence="3" key="1">
    <citation type="submission" date="2020-10" db="EMBL/GenBank/DDBJ databases">
        <authorList>
            <person name="Gilroy R."/>
        </authorList>
    </citation>
    <scope>NUCLEOTIDE SEQUENCE</scope>
    <source>
        <strain evidence="3">6276</strain>
    </source>
</reference>
<evidence type="ECO:0000259" key="2">
    <source>
        <dbReference type="Pfam" id="PF20318"/>
    </source>
</evidence>
<dbReference type="Gene3D" id="3.30.700.10">
    <property type="entry name" value="Glycoprotein, Type 4 Pilin"/>
    <property type="match status" value="1"/>
</dbReference>
<accession>A0A9D1EWW8</accession>
<keyword evidence="1" id="KW-1133">Transmembrane helix</keyword>
<dbReference type="InterPro" id="IPR046721">
    <property type="entry name" value="DUF6613"/>
</dbReference>
<sequence length="225" mass="26060">MNNYKGFTLAEVLITLGIIGVVAAMTLPTIINNYQKQVTVNKLKKFYTVMTQAIKLEEAQNGSLEYWMTDCPDKNACFEPWYNKHLDKHIKSVLKRKANGTSTSNYEVEFADGSGFNAYAIRGTVHFFYCTEFAYCGNEKYDGRRTFLFSICKVNDNYKFVTSNCTAQTKTREELLDSCLKGNFDNADIFSQGRRHYCTRLIEYDGWEMKDDYPWIQAKQPEKED</sequence>
<feature type="transmembrane region" description="Helical" evidence="1">
    <location>
        <begin position="12"/>
        <end position="34"/>
    </location>
</feature>
<dbReference type="InterPro" id="IPR045584">
    <property type="entry name" value="Pilin-like"/>
</dbReference>
<dbReference type="NCBIfam" id="TIGR02532">
    <property type="entry name" value="IV_pilin_GFxxxE"/>
    <property type="match status" value="1"/>
</dbReference>
<comment type="caution">
    <text evidence="3">The sequence shown here is derived from an EMBL/GenBank/DDBJ whole genome shotgun (WGS) entry which is preliminary data.</text>
</comment>
<protein>
    <submittedName>
        <fullName evidence="3">Type II secretion system protein</fullName>
    </submittedName>
</protein>
<evidence type="ECO:0000256" key="1">
    <source>
        <dbReference type="SAM" id="Phobius"/>
    </source>
</evidence>
<keyword evidence="1" id="KW-0472">Membrane</keyword>
<gene>
    <name evidence="3" type="ORF">IAC10_00710</name>
</gene>
<evidence type="ECO:0000313" key="4">
    <source>
        <dbReference type="Proteomes" id="UP000823928"/>
    </source>
</evidence>
<dbReference type="InterPro" id="IPR012902">
    <property type="entry name" value="N_methyl_site"/>
</dbReference>
<dbReference type="EMBL" id="DVIU01000016">
    <property type="protein sequence ID" value="HIS35139.1"/>
    <property type="molecule type" value="Genomic_DNA"/>
</dbReference>
<name>A0A9D1EWW8_9BACT</name>
<organism evidence="3 4">
    <name type="scientific">Candidatus Scatousia excrementigallinarum</name>
    <dbReference type="NCBI Taxonomy" id="2840935"/>
    <lineage>
        <taxon>Bacteria</taxon>
        <taxon>Candidatus Scatousia</taxon>
    </lineage>
</organism>
<dbReference type="Proteomes" id="UP000823928">
    <property type="component" value="Unassembled WGS sequence"/>
</dbReference>
<evidence type="ECO:0000313" key="3">
    <source>
        <dbReference type="EMBL" id="HIS35139.1"/>
    </source>
</evidence>
<dbReference type="AlphaFoldDB" id="A0A9D1EWW8"/>